<accession>A0A6I8LN70</accession>
<evidence type="ECO:0000313" key="1">
    <source>
        <dbReference type="EMBL" id="VVJ19224.1"/>
    </source>
</evidence>
<proteinExistence type="predicted"/>
<dbReference type="EMBL" id="CABVGP010000001">
    <property type="protein sequence ID" value="VVJ19224.1"/>
    <property type="molecule type" value="Genomic_DNA"/>
</dbReference>
<dbReference type="Proteomes" id="UP000399805">
    <property type="component" value="Unassembled WGS sequence"/>
</dbReference>
<organism evidence="1 2">
    <name type="scientific">Amycolatopsis camponoti</name>
    <dbReference type="NCBI Taxonomy" id="2606593"/>
    <lineage>
        <taxon>Bacteria</taxon>
        <taxon>Bacillati</taxon>
        <taxon>Actinomycetota</taxon>
        <taxon>Actinomycetes</taxon>
        <taxon>Pseudonocardiales</taxon>
        <taxon>Pseudonocardiaceae</taxon>
        <taxon>Amycolatopsis</taxon>
    </lineage>
</organism>
<keyword evidence="2" id="KW-1185">Reference proteome</keyword>
<evidence type="ECO:0000313" key="2">
    <source>
        <dbReference type="Proteomes" id="UP000399805"/>
    </source>
</evidence>
<name>A0A6I8LN70_9PSEU</name>
<dbReference type="AlphaFoldDB" id="A0A6I8LN70"/>
<sequence>MVRPGPDRPATRRGHGTEMASCAAGMSVLDQARKPRRADLVIRKGLFLSVIAGTVE</sequence>
<protein>
    <submittedName>
        <fullName evidence="1">Uncharacterized protein</fullName>
    </submittedName>
</protein>
<reference evidence="1 2" key="1">
    <citation type="submission" date="2019-09" db="EMBL/GenBank/DDBJ databases">
        <authorList>
            <person name="Leyn A S."/>
        </authorList>
    </citation>
    <scope>NUCLEOTIDE SEQUENCE [LARGE SCALE GENOMIC DNA]</scope>
    <source>
        <strain evidence="1">AA231_1</strain>
    </source>
</reference>
<gene>
    <name evidence="1" type="ORF">AA23TX_04245</name>
</gene>